<evidence type="ECO:0000313" key="2">
    <source>
        <dbReference type="Proteomes" id="UP001144978"/>
    </source>
</evidence>
<dbReference type="Proteomes" id="UP001144978">
    <property type="component" value="Unassembled WGS sequence"/>
</dbReference>
<comment type="caution">
    <text evidence="1">The sequence shown here is derived from an EMBL/GenBank/DDBJ whole genome shotgun (WGS) entry which is preliminary data.</text>
</comment>
<dbReference type="EMBL" id="JANSHE010005877">
    <property type="protein sequence ID" value="KAJ2968956.1"/>
    <property type="molecule type" value="Genomic_DNA"/>
</dbReference>
<name>A0ACC1MQS1_9APHY</name>
<protein>
    <submittedName>
        <fullName evidence="1">Uncharacterized protein</fullName>
    </submittedName>
</protein>
<keyword evidence="2" id="KW-1185">Reference proteome</keyword>
<sequence length="361" mass="39244">MFRADLVCHWEDSDTVAQEVYANIRCRATHDHDHTPAVERIVFRRYPAIMALARHQYLPCVNSAQACPELRPADRASGGVGTPPQAQDHFRVPPPICDDELGTGDRSCKYLLGQSSGDGDGCGLVRPVPHRYLDARILHAIHSLPCWSIAIKGCGLFCPPGARRPSIVWSVADLSASSYFALGTTCSWSHSQEGRSIRNAGSHRYDIKYVVELASARDERYSVRSMDRLGPSASKYRSARCPRLEAGFQPGGRWMARHSIRTPGGRMVDITRRMLGATSGSRLSISSKLTSVNAGSHTNGCVQYGGPPLTGPDLYSRDTRGIRIAGLHPRSLWAAALTLIGTRAATHARDPADVHSAPGGN</sequence>
<reference evidence="1" key="1">
    <citation type="submission" date="2022-08" db="EMBL/GenBank/DDBJ databases">
        <title>Genome Sequence of Pycnoporus sanguineus.</title>
        <authorList>
            <person name="Buettner E."/>
        </authorList>
    </citation>
    <scope>NUCLEOTIDE SEQUENCE</scope>
    <source>
        <strain evidence="1">CG-C14</strain>
    </source>
</reference>
<organism evidence="1 2">
    <name type="scientific">Trametes sanguinea</name>
    <dbReference type="NCBI Taxonomy" id="158606"/>
    <lineage>
        <taxon>Eukaryota</taxon>
        <taxon>Fungi</taxon>
        <taxon>Dikarya</taxon>
        <taxon>Basidiomycota</taxon>
        <taxon>Agaricomycotina</taxon>
        <taxon>Agaricomycetes</taxon>
        <taxon>Polyporales</taxon>
        <taxon>Polyporaceae</taxon>
        <taxon>Trametes</taxon>
    </lineage>
</organism>
<proteinExistence type="predicted"/>
<accession>A0ACC1MQS1</accession>
<evidence type="ECO:0000313" key="1">
    <source>
        <dbReference type="EMBL" id="KAJ2968956.1"/>
    </source>
</evidence>
<gene>
    <name evidence="1" type="ORF">NUW54_g13076</name>
</gene>